<feature type="compositionally biased region" description="Basic and acidic residues" evidence="1">
    <location>
        <begin position="129"/>
        <end position="152"/>
    </location>
</feature>
<feature type="region of interest" description="Disordered" evidence="1">
    <location>
        <begin position="1"/>
        <end position="217"/>
    </location>
</feature>
<name>A0A9W9N1R2_9EURO</name>
<evidence type="ECO:0000313" key="3">
    <source>
        <dbReference type="Proteomes" id="UP001150904"/>
    </source>
</evidence>
<dbReference type="GeneID" id="83177654"/>
<dbReference type="RefSeq" id="XP_058309815.1">
    <property type="nucleotide sequence ID" value="XM_058450353.1"/>
</dbReference>
<protein>
    <submittedName>
        <fullName evidence="2">Uncharacterized protein</fullName>
    </submittedName>
</protein>
<reference evidence="2" key="1">
    <citation type="submission" date="2022-12" db="EMBL/GenBank/DDBJ databases">
        <authorList>
            <person name="Petersen C."/>
        </authorList>
    </citation>
    <scope>NUCLEOTIDE SEQUENCE</scope>
    <source>
        <strain evidence="2">IBT 15544</strain>
    </source>
</reference>
<dbReference type="AlphaFoldDB" id="A0A9W9N1R2"/>
<evidence type="ECO:0000313" key="2">
    <source>
        <dbReference type="EMBL" id="KAJ5211645.1"/>
    </source>
</evidence>
<keyword evidence="3" id="KW-1185">Reference proteome</keyword>
<accession>A0A9W9N1R2</accession>
<evidence type="ECO:0000256" key="1">
    <source>
        <dbReference type="SAM" id="MobiDB-lite"/>
    </source>
</evidence>
<dbReference type="Proteomes" id="UP001150904">
    <property type="component" value="Unassembled WGS sequence"/>
</dbReference>
<organism evidence="2 3">
    <name type="scientific">Penicillium cinerascens</name>
    <dbReference type="NCBI Taxonomy" id="70096"/>
    <lineage>
        <taxon>Eukaryota</taxon>
        <taxon>Fungi</taxon>
        <taxon>Dikarya</taxon>
        <taxon>Ascomycota</taxon>
        <taxon>Pezizomycotina</taxon>
        <taxon>Eurotiomycetes</taxon>
        <taxon>Eurotiomycetidae</taxon>
        <taxon>Eurotiales</taxon>
        <taxon>Aspergillaceae</taxon>
        <taxon>Penicillium</taxon>
    </lineage>
</organism>
<reference evidence="2" key="2">
    <citation type="journal article" date="2023" name="IMA Fungus">
        <title>Comparative genomic study of the Penicillium genus elucidates a diverse pangenome and 15 lateral gene transfer events.</title>
        <authorList>
            <person name="Petersen C."/>
            <person name="Sorensen T."/>
            <person name="Nielsen M.R."/>
            <person name="Sondergaard T.E."/>
            <person name="Sorensen J.L."/>
            <person name="Fitzpatrick D.A."/>
            <person name="Frisvad J.C."/>
            <person name="Nielsen K.L."/>
        </authorList>
    </citation>
    <scope>NUCLEOTIDE SEQUENCE</scope>
    <source>
        <strain evidence="2">IBT 15544</strain>
    </source>
</reference>
<dbReference type="OrthoDB" id="4498621at2759"/>
<gene>
    <name evidence="2" type="ORF">N7498_003291</name>
</gene>
<dbReference type="EMBL" id="JAPQKR010000008">
    <property type="protein sequence ID" value="KAJ5211645.1"/>
    <property type="molecule type" value="Genomic_DNA"/>
</dbReference>
<feature type="compositionally biased region" description="Polar residues" evidence="1">
    <location>
        <begin position="21"/>
        <end position="39"/>
    </location>
</feature>
<feature type="compositionally biased region" description="Basic and acidic residues" evidence="1">
    <location>
        <begin position="96"/>
        <end position="122"/>
    </location>
</feature>
<feature type="compositionally biased region" description="Low complexity" evidence="1">
    <location>
        <begin position="43"/>
        <end position="52"/>
    </location>
</feature>
<proteinExistence type="predicted"/>
<sequence>MASQGFPVQGAPLAPVAAPESNEQAQPIHSVMNTPQTDSEPVAAENAKAAANVDNPEASKPPADTQPPVITDHPLGVGAASEAQAPVEATGALTTEQKKENSEQEESKPTSEPNIGEKRDIDSITAPISEDKDKPTIEKPDESKTKKQKTEPEPVTELAQETAKGTNGTAPAPAPGDTNREPKKAAPPKKGKVKDAVKEAIPTGGIGSRTRSRTKPT</sequence>
<comment type="caution">
    <text evidence="2">The sequence shown here is derived from an EMBL/GenBank/DDBJ whole genome shotgun (WGS) entry which is preliminary data.</text>
</comment>